<proteinExistence type="predicted"/>
<comment type="caution">
    <text evidence="1">The sequence shown here is derived from an EMBL/GenBank/DDBJ whole genome shotgun (WGS) entry which is preliminary data.</text>
</comment>
<sequence length="408" mass="45468">MAEQKKRSGSRSTRKPSSAWKSSTSSKTSTSVKSKESAEKKERHKLHASSATGGTVAVPSPAPKPSLSEQGTPVVPLAPVGTAEPRRQEKQPVKKAVTIEEQAAEAIAAGVAPAKATDVQYRGMVIVPLVVLSTLLLIILVPLLWYLMSWDPAAPKHIALCRTPDCAQFGREVSAAIDPTIHPCHDFHGFVCGGSDQPKHRQSTESRMIADAYDMALKEVKADVKRVGKVTQFFRSCIRAGTHKKENLRQFAELRRNLSLSWPEMKPTGAHPLEVMVNLALNWQMNFLFDMDVATVRQFPAILFTRGQLDYGWQQRERDPPNLEYYEDYVDTYYGILDVNVSRIDIKASELLTIERAIVHAKIALMYDAPQQEWFKLRALDEKTSSLPSGPLAQCPQKARQAVQLEKR</sequence>
<protein>
    <submittedName>
        <fullName evidence="1">Uncharacterized protein</fullName>
    </submittedName>
</protein>
<evidence type="ECO:0000313" key="1">
    <source>
        <dbReference type="EMBL" id="KAH6925321.1"/>
    </source>
</evidence>
<dbReference type="EMBL" id="CM023487">
    <property type="protein sequence ID" value="KAH6925321.1"/>
    <property type="molecule type" value="Genomic_DNA"/>
</dbReference>
<name>A0ACB7RRL9_HYAAI</name>
<reference evidence="1" key="1">
    <citation type="submission" date="2020-05" db="EMBL/GenBank/DDBJ databases">
        <title>Large-scale comparative analyses of tick genomes elucidate their genetic diversity and vector capacities.</title>
        <authorList>
            <person name="Jia N."/>
            <person name="Wang J."/>
            <person name="Shi W."/>
            <person name="Du L."/>
            <person name="Sun Y."/>
            <person name="Zhan W."/>
            <person name="Jiang J."/>
            <person name="Wang Q."/>
            <person name="Zhang B."/>
            <person name="Ji P."/>
            <person name="Sakyi L.B."/>
            <person name="Cui X."/>
            <person name="Yuan T."/>
            <person name="Jiang B."/>
            <person name="Yang W."/>
            <person name="Lam T.T.-Y."/>
            <person name="Chang Q."/>
            <person name="Ding S."/>
            <person name="Wang X."/>
            <person name="Zhu J."/>
            <person name="Ruan X."/>
            <person name="Zhao L."/>
            <person name="Wei J."/>
            <person name="Que T."/>
            <person name="Du C."/>
            <person name="Cheng J."/>
            <person name="Dai P."/>
            <person name="Han X."/>
            <person name="Huang E."/>
            <person name="Gao Y."/>
            <person name="Liu J."/>
            <person name="Shao H."/>
            <person name="Ye R."/>
            <person name="Li L."/>
            <person name="Wei W."/>
            <person name="Wang X."/>
            <person name="Wang C."/>
            <person name="Yang T."/>
            <person name="Huo Q."/>
            <person name="Li W."/>
            <person name="Guo W."/>
            <person name="Chen H."/>
            <person name="Zhou L."/>
            <person name="Ni X."/>
            <person name="Tian J."/>
            <person name="Zhou Y."/>
            <person name="Sheng Y."/>
            <person name="Liu T."/>
            <person name="Pan Y."/>
            <person name="Xia L."/>
            <person name="Li J."/>
            <person name="Zhao F."/>
            <person name="Cao W."/>
        </authorList>
    </citation>
    <scope>NUCLEOTIDE SEQUENCE</scope>
    <source>
        <strain evidence="1">Hyas-2018</strain>
    </source>
</reference>
<accession>A0ACB7RRL9</accession>
<organism evidence="1 2">
    <name type="scientific">Hyalomma asiaticum</name>
    <name type="common">Tick</name>
    <dbReference type="NCBI Taxonomy" id="266040"/>
    <lineage>
        <taxon>Eukaryota</taxon>
        <taxon>Metazoa</taxon>
        <taxon>Ecdysozoa</taxon>
        <taxon>Arthropoda</taxon>
        <taxon>Chelicerata</taxon>
        <taxon>Arachnida</taxon>
        <taxon>Acari</taxon>
        <taxon>Parasitiformes</taxon>
        <taxon>Ixodida</taxon>
        <taxon>Ixodoidea</taxon>
        <taxon>Ixodidae</taxon>
        <taxon>Hyalomminae</taxon>
        <taxon>Hyalomma</taxon>
    </lineage>
</organism>
<dbReference type="Proteomes" id="UP000821845">
    <property type="component" value="Chromosome 7"/>
</dbReference>
<gene>
    <name evidence="1" type="ORF">HPB50_003517</name>
</gene>
<keyword evidence="2" id="KW-1185">Reference proteome</keyword>
<evidence type="ECO:0000313" key="2">
    <source>
        <dbReference type="Proteomes" id="UP000821845"/>
    </source>
</evidence>